<dbReference type="EMBL" id="JACHID010000002">
    <property type="protein sequence ID" value="MBB5021245.1"/>
    <property type="molecule type" value="Genomic_DNA"/>
</dbReference>
<evidence type="ECO:0000256" key="1">
    <source>
        <dbReference type="ARBA" id="ARBA00004651"/>
    </source>
</evidence>
<feature type="transmembrane region" description="Helical" evidence="9">
    <location>
        <begin position="416"/>
        <end position="433"/>
    </location>
</feature>
<comment type="similarity">
    <text evidence="2 8">Belongs to the nucleobase:cation symporter-2 (NCS2) (TC 2.A.40) family. Azg-like subfamily.</text>
</comment>
<keyword evidence="11" id="KW-1185">Reference proteome</keyword>
<protein>
    <submittedName>
        <fullName evidence="10">AGZA family xanthine/uracil permease-like MFS transporter</fullName>
    </submittedName>
</protein>
<name>A0A7W7Y355_9BACT</name>
<feature type="transmembrane region" description="Helical" evidence="9">
    <location>
        <begin position="321"/>
        <end position="340"/>
    </location>
</feature>
<feature type="transmembrane region" description="Helical" evidence="9">
    <location>
        <begin position="46"/>
        <end position="67"/>
    </location>
</feature>
<feature type="transmembrane region" description="Helical" evidence="9">
    <location>
        <begin position="21"/>
        <end position="40"/>
    </location>
</feature>
<keyword evidence="5 8" id="KW-0812">Transmembrane</keyword>
<keyword evidence="7 8" id="KW-0472">Membrane</keyword>
<comment type="subcellular location">
    <subcellularLocation>
        <location evidence="1 8">Cell membrane</location>
        <topology evidence="1 8">Multi-pass membrane protein</topology>
    </subcellularLocation>
</comment>
<dbReference type="PANTHER" id="PTHR43337">
    <property type="entry name" value="XANTHINE/URACIL PERMEASE C887.17-RELATED"/>
    <property type="match status" value="1"/>
</dbReference>
<evidence type="ECO:0000313" key="10">
    <source>
        <dbReference type="EMBL" id="MBB5021245.1"/>
    </source>
</evidence>
<accession>A0A7W7Y355</accession>
<dbReference type="InterPro" id="IPR006043">
    <property type="entry name" value="NCS2"/>
</dbReference>
<feature type="transmembrane region" description="Helical" evidence="9">
    <location>
        <begin position="233"/>
        <end position="253"/>
    </location>
</feature>
<evidence type="ECO:0000256" key="2">
    <source>
        <dbReference type="ARBA" id="ARBA00005697"/>
    </source>
</evidence>
<organism evidence="10 11">
    <name type="scientific">Desulfurispira natronophila</name>
    <dbReference type="NCBI Taxonomy" id="682562"/>
    <lineage>
        <taxon>Bacteria</taxon>
        <taxon>Pseudomonadati</taxon>
        <taxon>Chrysiogenota</taxon>
        <taxon>Chrysiogenia</taxon>
        <taxon>Chrysiogenales</taxon>
        <taxon>Chrysiogenaceae</taxon>
        <taxon>Desulfurispira</taxon>
    </lineage>
</organism>
<feature type="transmembrane region" description="Helical" evidence="9">
    <location>
        <begin position="99"/>
        <end position="117"/>
    </location>
</feature>
<feature type="transmembrane region" description="Helical" evidence="9">
    <location>
        <begin position="168"/>
        <end position="187"/>
    </location>
</feature>
<sequence length="434" mass="45760">MLESLFKLSARKSNVRQECTAGITTFVTMGYIIFVNPSMLSSTGMNFNAVLFATCVSAAIATLLMGLYANYPFALAPGMGINAYFTYGVVLGMGYDWQTALGAVFISGIAFIILTLVRARELIMNSIPMGIKIGTVTGIGLFIAFIGLKNAGIIVENPATLVSLGNLTNAPVLVSIFGILAISVLVARKIRGAILWGILASTILAIMMGVSQVPDSVFGTPSLSDVSTTFLQMDIKAAITIGLLEIIFVFLFVDIFDSIGTITGLSKQAGYLDENGKLPNADKTLMADGVGTTVGACLGTSTVTAYIESASGIAEGGRTGLTAVVVGICFLLALLFTPIIGAVPAVATAPALIIVGAMMLQNITDLKFKDMSEVIPAFLTMIMMPLTFSIATGLAFGFISYPIIKTLSGKVREVSFMVWLLAALFVLRFIFLSE</sequence>
<dbReference type="GO" id="GO:0005345">
    <property type="term" value="F:purine nucleobase transmembrane transporter activity"/>
    <property type="evidence" value="ECO:0007669"/>
    <property type="project" value="TreeGrafter"/>
</dbReference>
<gene>
    <name evidence="10" type="ORF">HNR37_000551</name>
</gene>
<dbReference type="InterPro" id="IPR026033">
    <property type="entry name" value="Azg-like_bact_archaea"/>
</dbReference>
<reference evidence="10 11" key="1">
    <citation type="submission" date="2020-08" db="EMBL/GenBank/DDBJ databases">
        <title>Genomic Encyclopedia of Type Strains, Phase IV (KMG-IV): sequencing the most valuable type-strain genomes for metagenomic binning, comparative biology and taxonomic classification.</title>
        <authorList>
            <person name="Goeker M."/>
        </authorList>
    </citation>
    <scope>NUCLEOTIDE SEQUENCE [LARGE SCALE GENOMIC DNA]</scope>
    <source>
        <strain evidence="10 11">DSM 22071</strain>
    </source>
</reference>
<dbReference type="Proteomes" id="UP000528322">
    <property type="component" value="Unassembled WGS sequence"/>
</dbReference>
<keyword evidence="6 8" id="KW-1133">Transmembrane helix</keyword>
<keyword evidence="4 8" id="KW-1003">Cell membrane</keyword>
<keyword evidence="3 8" id="KW-0813">Transport</keyword>
<evidence type="ECO:0000256" key="6">
    <source>
        <dbReference type="ARBA" id="ARBA00022989"/>
    </source>
</evidence>
<dbReference type="InterPro" id="IPR045018">
    <property type="entry name" value="Azg-like"/>
</dbReference>
<feature type="transmembrane region" description="Helical" evidence="9">
    <location>
        <begin position="375"/>
        <end position="404"/>
    </location>
</feature>
<feature type="transmembrane region" description="Helical" evidence="9">
    <location>
        <begin position="129"/>
        <end position="148"/>
    </location>
</feature>
<evidence type="ECO:0000256" key="8">
    <source>
        <dbReference type="PIRNR" id="PIRNR005353"/>
    </source>
</evidence>
<dbReference type="Pfam" id="PF00860">
    <property type="entry name" value="Xan_ur_permease"/>
    <property type="match status" value="1"/>
</dbReference>
<dbReference type="RefSeq" id="WP_183729591.1">
    <property type="nucleotide sequence ID" value="NZ_JACHID010000002.1"/>
</dbReference>
<proteinExistence type="inferred from homology"/>
<comment type="caution">
    <text evidence="10">The sequence shown here is derived from an EMBL/GenBank/DDBJ whole genome shotgun (WGS) entry which is preliminary data.</text>
</comment>
<evidence type="ECO:0000256" key="4">
    <source>
        <dbReference type="ARBA" id="ARBA00022475"/>
    </source>
</evidence>
<evidence type="ECO:0000256" key="3">
    <source>
        <dbReference type="ARBA" id="ARBA00022448"/>
    </source>
</evidence>
<evidence type="ECO:0000256" key="9">
    <source>
        <dbReference type="SAM" id="Phobius"/>
    </source>
</evidence>
<dbReference type="PANTHER" id="PTHR43337:SF1">
    <property type="entry name" value="XANTHINE_URACIL PERMEASE C887.17-RELATED"/>
    <property type="match status" value="1"/>
</dbReference>
<evidence type="ECO:0000256" key="5">
    <source>
        <dbReference type="ARBA" id="ARBA00022692"/>
    </source>
</evidence>
<dbReference type="AlphaFoldDB" id="A0A7W7Y355"/>
<dbReference type="GO" id="GO:0005886">
    <property type="term" value="C:plasma membrane"/>
    <property type="evidence" value="ECO:0007669"/>
    <property type="project" value="UniProtKB-SubCell"/>
</dbReference>
<feature type="transmembrane region" description="Helical" evidence="9">
    <location>
        <begin position="194"/>
        <end position="213"/>
    </location>
</feature>
<evidence type="ECO:0000256" key="7">
    <source>
        <dbReference type="ARBA" id="ARBA00023136"/>
    </source>
</evidence>
<evidence type="ECO:0000313" key="11">
    <source>
        <dbReference type="Proteomes" id="UP000528322"/>
    </source>
</evidence>
<dbReference type="PIRSF" id="PIRSF005353">
    <property type="entry name" value="PbuG"/>
    <property type="match status" value="1"/>
</dbReference>